<dbReference type="Proteomes" id="UP000824890">
    <property type="component" value="Unassembled WGS sequence"/>
</dbReference>
<name>A0ABQ8ATR3_BRANA</name>
<evidence type="ECO:0000313" key="2">
    <source>
        <dbReference type="EMBL" id="KAH0895950.1"/>
    </source>
</evidence>
<dbReference type="EMBL" id="JAGKQM010000012">
    <property type="protein sequence ID" value="KAH0895950.1"/>
    <property type="molecule type" value="Genomic_DNA"/>
</dbReference>
<feature type="compositionally biased region" description="Basic and acidic residues" evidence="1">
    <location>
        <begin position="59"/>
        <end position="72"/>
    </location>
</feature>
<reference evidence="2 3" key="1">
    <citation type="submission" date="2021-05" db="EMBL/GenBank/DDBJ databases">
        <title>Genome Assembly of Synthetic Allotetraploid Brassica napus Reveals Homoeologous Exchanges between Subgenomes.</title>
        <authorList>
            <person name="Davis J.T."/>
        </authorList>
    </citation>
    <scope>NUCLEOTIDE SEQUENCE [LARGE SCALE GENOMIC DNA]</scope>
    <source>
        <strain evidence="3">cv. Da-Ae</strain>
        <tissue evidence="2">Seedling</tissue>
    </source>
</reference>
<evidence type="ECO:0000313" key="3">
    <source>
        <dbReference type="Proteomes" id="UP000824890"/>
    </source>
</evidence>
<proteinExistence type="predicted"/>
<keyword evidence="3" id="KW-1185">Reference proteome</keyword>
<feature type="region of interest" description="Disordered" evidence="1">
    <location>
        <begin position="50"/>
        <end position="100"/>
    </location>
</feature>
<gene>
    <name evidence="2" type="ORF">HID58_045518</name>
</gene>
<accession>A0ABQ8ATR3</accession>
<evidence type="ECO:0000256" key="1">
    <source>
        <dbReference type="SAM" id="MobiDB-lite"/>
    </source>
</evidence>
<organism evidence="2 3">
    <name type="scientific">Brassica napus</name>
    <name type="common">Rape</name>
    <dbReference type="NCBI Taxonomy" id="3708"/>
    <lineage>
        <taxon>Eukaryota</taxon>
        <taxon>Viridiplantae</taxon>
        <taxon>Streptophyta</taxon>
        <taxon>Embryophyta</taxon>
        <taxon>Tracheophyta</taxon>
        <taxon>Spermatophyta</taxon>
        <taxon>Magnoliopsida</taxon>
        <taxon>eudicotyledons</taxon>
        <taxon>Gunneridae</taxon>
        <taxon>Pentapetalae</taxon>
        <taxon>rosids</taxon>
        <taxon>malvids</taxon>
        <taxon>Brassicales</taxon>
        <taxon>Brassicaceae</taxon>
        <taxon>Brassiceae</taxon>
        <taxon>Brassica</taxon>
    </lineage>
</organism>
<comment type="caution">
    <text evidence="2">The sequence shown here is derived from an EMBL/GenBank/DDBJ whole genome shotgun (WGS) entry which is preliminary data.</text>
</comment>
<protein>
    <submittedName>
        <fullName evidence="2">Uncharacterized protein</fullName>
    </submittedName>
</protein>
<sequence length="117" mass="14618">MQIIRRRNTYPFTFESRNTMLMREENHRESRREIRRENRQENCREIRREIQSRVEMPQEEIRREENHQRGDAPLRQNPPFNRRERERKRRGMSNSIQNRFCPHEFSSVTFPARHVSP</sequence>